<dbReference type="AlphaFoldDB" id="A0AAD5QVB2"/>
<sequence>MQQSRQWAGIKPYTSYQRCTKGPRTCMASPSGRLWALLEECLECSIVTWSGSYFAPHQRAGSGTTTSANTYCSLYV</sequence>
<protein>
    <submittedName>
        <fullName evidence="1">Uncharacterized protein</fullName>
    </submittedName>
</protein>
<name>A0AAD5QVB2_PARTN</name>
<reference evidence="1" key="1">
    <citation type="submission" date="2021-06" db="EMBL/GenBank/DDBJ databases">
        <title>Parelaphostrongylus tenuis whole genome reference sequence.</title>
        <authorList>
            <person name="Garwood T.J."/>
            <person name="Larsen P.A."/>
            <person name="Fountain-Jones N.M."/>
            <person name="Garbe J.R."/>
            <person name="Macchietto M.G."/>
            <person name="Kania S.A."/>
            <person name="Gerhold R.W."/>
            <person name="Richards J.E."/>
            <person name="Wolf T.M."/>
        </authorList>
    </citation>
    <scope>NUCLEOTIDE SEQUENCE</scope>
    <source>
        <strain evidence="1">MNPRO001-30</strain>
        <tissue evidence="1">Meninges</tissue>
    </source>
</reference>
<accession>A0AAD5QVB2</accession>
<evidence type="ECO:0000313" key="2">
    <source>
        <dbReference type="Proteomes" id="UP001196413"/>
    </source>
</evidence>
<evidence type="ECO:0000313" key="1">
    <source>
        <dbReference type="EMBL" id="KAJ1362904.1"/>
    </source>
</evidence>
<organism evidence="1 2">
    <name type="scientific">Parelaphostrongylus tenuis</name>
    <name type="common">Meningeal worm</name>
    <dbReference type="NCBI Taxonomy" id="148309"/>
    <lineage>
        <taxon>Eukaryota</taxon>
        <taxon>Metazoa</taxon>
        <taxon>Ecdysozoa</taxon>
        <taxon>Nematoda</taxon>
        <taxon>Chromadorea</taxon>
        <taxon>Rhabditida</taxon>
        <taxon>Rhabditina</taxon>
        <taxon>Rhabditomorpha</taxon>
        <taxon>Strongyloidea</taxon>
        <taxon>Metastrongylidae</taxon>
        <taxon>Parelaphostrongylus</taxon>
    </lineage>
</organism>
<dbReference type="Proteomes" id="UP001196413">
    <property type="component" value="Unassembled WGS sequence"/>
</dbReference>
<dbReference type="EMBL" id="JAHQIW010004561">
    <property type="protein sequence ID" value="KAJ1362904.1"/>
    <property type="molecule type" value="Genomic_DNA"/>
</dbReference>
<gene>
    <name evidence="1" type="ORF">KIN20_022623</name>
</gene>
<proteinExistence type="predicted"/>
<comment type="caution">
    <text evidence="1">The sequence shown here is derived from an EMBL/GenBank/DDBJ whole genome shotgun (WGS) entry which is preliminary data.</text>
</comment>
<keyword evidence="2" id="KW-1185">Reference proteome</keyword>